<dbReference type="InterPro" id="IPR008979">
    <property type="entry name" value="Galactose-bd-like_sf"/>
</dbReference>
<evidence type="ECO:0000259" key="2">
    <source>
        <dbReference type="Pfam" id="PF13472"/>
    </source>
</evidence>
<dbReference type="GO" id="GO:0016788">
    <property type="term" value="F:hydrolase activity, acting on ester bonds"/>
    <property type="evidence" value="ECO:0007669"/>
    <property type="project" value="UniProtKB-ARBA"/>
</dbReference>
<keyword evidence="5" id="KW-1185">Reference proteome</keyword>
<dbReference type="Gene3D" id="2.60.120.430">
    <property type="entry name" value="Galactose-binding lectin"/>
    <property type="match status" value="1"/>
</dbReference>
<comment type="caution">
    <text evidence="4">The sequence shown here is derived from an EMBL/GenBank/DDBJ whole genome shotgun (WGS) entry which is preliminary data.</text>
</comment>
<evidence type="ECO:0000313" key="5">
    <source>
        <dbReference type="Proteomes" id="UP000470213"/>
    </source>
</evidence>
<feature type="domain" description="SGNH hydrolase-type esterase" evidence="2">
    <location>
        <begin position="263"/>
        <end position="427"/>
    </location>
</feature>
<reference evidence="4 5" key="1">
    <citation type="submission" date="2020-01" db="EMBL/GenBank/DDBJ databases">
        <authorList>
            <person name="Chen J."/>
            <person name="Zhu S."/>
            <person name="Yang J."/>
        </authorList>
    </citation>
    <scope>NUCLEOTIDE SEQUENCE [LARGE SCALE GENOMIC DNA]</scope>
    <source>
        <strain evidence="4 5">345S023</strain>
    </source>
</reference>
<dbReference type="RefSeq" id="WP_163087456.1">
    <property type="nucleotide sequence ID" value="NZ_JAAAWN010000025.1"/>
</dbReference>
<dbReference type="SUPFAM" id="SSF49785">
    <property type="entry name" value="Galactose-binding domain-like"/>
    <property type="match status" value="1"/>
</dbReference>
<dbReference type="CDD" id="cd01820">
    <property type="entry name" value="PAF_acetylesterase_like"/>
    <property type="match status" value="1"/>
</dbReference>
<evidence type="ECO:0000313" key="4">
    <source>
        <dbReference type="EMBL" id="NDV92595.1"/>
    </source>
</evidence>
<gene>
    <name evidence="4" type="ORF">GTH32_15580</name>
</gene>
<dbReference type="PANTHER" id="PTHR11852">
    <property type="entry name" value="PLATELET-ACTIVATING FACTOR ACETYLHYDROLASE"/>
    <property type="match status" value="1"/>
</dbReference>
<dbReference type="InterPro" id="IPR013830">
    <property type="entry name" value="SGNH_hydro"/>
</dbReference>
<dbReference type="Pfam" id="PF13472">
    <property type="entry name" value="Lipase_GDSL_2"/>
    <property type="match status" value="1"/>
</dbReference>
<evidence type="ECO:0000256" key="1">
    <source>
        <dbReference type="ARBA" id="ARBA00038184"/>
    </source>
</evidence>
<dbReference type="PROSITE" id="PS51257">
    <property type="entry name" value="PROKAR_LIPOPROTEIN"/>
    <property type="match status" value="1"/>
</dbReference>
<dbReference type="SUPFAM" id="SSF52266">
    <property type="entry name" value="SGNH hydrolase"/>
    <property type="match status" value="1"/>
</dbReference>
<accession>A0A7X5RMJ5</accession>
<dbReference type="AlphaFoldDB" id="A0A7X5RMJ5"/>
<dbReference type="Gene3D" id="3.40.50.1110">
    <property type="entry name" value="SGNH hydrolase"/>
    <property type="match status" value="1"/>
</dbReference>
<dbReference type="EMBL" id="JAAAWN010000025">
    <property type="protein sequence ID" value="NDV92595.1"/>
    <property type="molecule type" value="Genomic_DNA"/>
</dbReference>
<protein>
    <submittedName>
        <fullName evidence="4">1,4-beta-D-glucan glucohydrolase</fullName>
    </submittedName>
</protein>
<comment type="similarity">
    <text evidence="1">Belongs to the 'GDSL' lipolytic enzyme family. Platelet-activating factor acetylhydrolase IB beta/gamma subunits subfamily.</text>
</comment>
<evidence type="ECO:0000259" key="3">
    <source>
        <dbReference type="Pfam" id="PF18559"/>
    </source>
</evidence>
<feature type="domain" description="ExoP galactose-binding-like" evidence="3">
    <location>
        <begin position="57"/>
        <end position="210"/>
    </location>
</feature>
<organism evidence="4 5">
    <name type="scientific">Alteromonas profundi</name>
    <dbReference type="NCBI Taxonomy" id="2696062"/>
    <lineage>
        <taxon>Bacteria</taxon>
        <taxon>Pseudomonadati</taxon>
        <taxon>Pseudomonadota</taxon>
        <taxon>Gammaproteobacteria</taxon>
        <taxon>Alteromonadales</taxon>
        <taxon>Alteromonadaceae</taxon>
        <taxon>Alteromonas/Salinimonas group</taxon>
        <taxon>Alteromonas</taxon>
    </lineage>
</organism>
<dbReference type="InterPro" id="IPR036514">
    <property type="entry name" value="SGNH_hydro_sf"/>
</dbReference>
<dbReference type="Pfam" id="PF18559">
    <property type="entry name" value="Exop_C"/>
    <property type="match status" value="1"/>
</dbReference>
<proteinExistence type="inferred from homology"/>
<dbReference type="InterPro" id="IPR041443">
    <property type="entry name" value="Exop_C"/>
</dbReference>
<sequence>MKKYNHAFYYFVSAALSTALLSSCTTEQQTPSTQQPAGLTVQSQDIQLYKRYPLEGWQVFINNDKQQQQRFSAPTTQLDDGTVKLTASNKDSQQDAMTYHFQGSRFYNLYLEGGKPLDLTPYMPKGTIEFDIHVEDFAKTALDLTISCGQDCYSRVGLRQWALNAEGKGWQHLSIPMQCFSRQSANFNQVQHPFNLKAFGKGQVSVANVSFKLNGEANFDCIAPDKLAVTPATLDEFWSVDWWMPRHYEKLAQAKLGQAELLLIGDSITHNWEKAGKEIWQQYFDDIDTLNIGFSGDRTENVLWRLQHDEVEGISPKLAIMMIGTNNTGHRMDNPASIAAGVDLILKELTEHLPDTKVLMLAIFPRGANNDDKMRQNNQQTNKLLKQLAEAHNVMFADINQHFLTDDGILSEEIMPDLLHPNATGYSIWAEQIKPYIDKYVR</sequence>
<name>A0A7X5RMJ5_9ALTE</name>
<dbReference type="PANTHER" id="PTHR11852:SF0">
    <property type="entry name" value="PLATELET-ACTIVATING FACTOR ACETYLHYDROLASE IB SUBUNIT BETA HOMOLOG"/>
    <property type="match status" value="1"/>
</dbReference>
<dbReference type="Proteomes" id="UP000470213">
    <property type="component" value="Unassembled WGS sequence"/>
</dbReference>
<keyword evidence="4" id="KW-0378">Hydrolase</keyword>